<dbReference type="STRING" id="1524460.IX84_29555"/>
<evidence type="ECO:0000256" key="3">
    <source>
        <dbReference type="ARBA" id="ARBA00023054"/>
    </source>
</evidence>
<keyword evidence="8" id="KW-0132">Cell division</keyword>
<keyword evidence="8" id="KW-0131">Cell cycle</keyword>
<dbReference type="SMART" id="SM00028">
    <property type="entry name" value="TPR"/>
    <property type="match status" value="2"/>
</dbReference>
<dbReference type="GO" id="GO:0051301">
    <property type="term" value="P:cell division"/>
    <property type="evidence" value="ECO:0007669"/>
    <property type="project" value="UniProtKB-KW"/>
</dbReference>
<dbReference type="SUPFAM" id="SSF48452">
    <property type="entry name" value="TPR-like"/>
    <property type="match status" value="1"/>
</dbReference>
<dbReference type="PROSITE" id="PS00674">
    <property type="entry name" value="AAA"/>
    <property type="match status" value="1"/>
</dbReference>
<evidence type="ECO:0000256" key="4">
    <source>
        <dbReference type="RuleBase" id="RU003651"/>
    </source>
</evidence>
<dbReference type="PANTHER" id="PTHR23077:SF171">
    <property type="entry name" value="NUCLEAR VALOSIN-CONTAINING PROTEIN-LIKE"/>
    <property type="match status" value="1"/>
</dbReference>
<evidence type="ECO:0000256" key="1">
    <source>
        <dbReference type="ARBA" id="ARBA00022741"/>
    </source>
</evidence>
<dbReference type="EMBL" id="JPOS01000092">
    <property type="protein sequence ID" value="KGE85218.1"/>
    <property type="molecule type" value="Genomic_DNA"/>
</dbReference>
<dbReference type="Gene3D" id="1.10.8.60">
    <property type="match status" value="1"/>
</dbReference>
<dbReference type="InterPro" id="IPR003593">
    <property type="entry name" value="AAA+_ATPase"/>
</dbReference>
<evidence type="ECO:0000259" key="7">
    <source>
        <dbReference type="SMART" id="SM00382"/>
    </source>
</evidence>
<keyword evidence="2 4" id="KW-0067">ATP-binding</keyword>
<evidence type="ECO:0000256" key="5">
    <source>
        <dbReference type="SAM" id="Coils"/>
    </source>
</evidence>
<gene>
    <name evidence="8" type="ORF">IX84_29555</name>
</gene>
<keyword evidence="9" id="KW-1185">Reference proteome</keyword>
<sequence length="445" mass="49304">MDEIQQLREALKSAPDNLPLRKLLANALMKQDRHEEAEAEYKAALRLNAADTDLKIGLADAFRAQQKTGSGLVLIEELVEAPAPPAKAWLVYAKLLLQSQQAEAAKEAYENAIAINDKLRDAYLESEINLQIKDQPEPEKIKLKTGGNEGEDQDKSIDIERPETTFEDVGGMEQVKEEVRMKILHPLKHPEIYQAYGKKIGGGILLYGPPGCGKTHLARATAGEVGSNFLAVGISDILDMYIGQSERNLHAIFEKARSLKPCVLFFDEVDALGASRSDMRHSAGRNVINQFLAELDGVEYNNEGVLVLAATNAPWHLDAAFRRPGRFDRIIFVPPPDPAAREAILKLKLKGKPVSELNYSKLVKKTGDFSGADLEAIIDRAIEGKLAEAIRTGTPQPLQTKDLEQAIKKHRATTKEWFSTAKNYALFANEAGIYDEILDYLKIKK</sequence>
<dbReference type="RefSeq" id="WP_044229293.1">
    <property type="nucleotide sequence ID" value="NZ_JBKAGJ010000011.1"/>
</dbReference>
<reference evidence="8 9" key="1">
    <citation type="journal article" date="2014" name="Int. J. Syst. Evol. Microbiol.">
        <title>Phaeodactylibacter xiamenensis gen. nov., sp. nov., a member of the family Saprospiraceae isolated from the marine alga Phaeodactylum tricornutum.</title>
        <authorList>
            <person name="Chen Z.Jr."/>
            <person name="Lei X."/>
            <person name="Lai Q."/>
            <person name="Li Y."/>
            <person name="Zhang B."/>
            <person name="Zhang J."/>
            <person name="Zhang H."/>
            <person name="Yang L."/>
            <person name="Zheng W."/>
            <person name="Tian Y."/>
            <person name="Yu Z."/>
            <person name="Xu H.Jr."/>
            <person name="Zheng T."/>
        </authorList>
    </citation>
    <scope>NUCLEOTIDE SEQUENCE [LARGE SCALE GENOMIC DNA]</scope>
    <source>
        <strain evidence="8 9">KD52</strain>
    </source>
</reference>
<dbReference type="GO" id="GO:0005524">
    <property type="term" value="F:ATP binding"/>
    <property type="evidence" value="ECO:0007669"/>
    <property type="project" value="UniProtKB-KW"/>
</dbReference>
<dbReference type="Gene3D" id="1.25.40.10">
    <property type="entry name" value="Tetratricopeptide repeat domain"/>
    <property type="match status" value="1"/>
</dbReference>
<evidence type="ECO:0000256" key="6">
    <source>
        <dbReference type="SAM" id="MobiDB-lite"/>
    </source>
</evidence>
<name>A0A098S078_9BACT</name>
<dbReference type="GO" id="GO:0016887">
    <property type="term" value="F:ATP hydrolysis activity"/>
    <property type="evidence" value="ECO:0007669"/>
    <property type="project" value="InterPro"/>
</dbReference>
<dbReference type="InterPro" id="IPR003959">
    <property type="entry name" value="ATPase_AAA_core"/>
</dbReference>
<dbReference type="InterPro" id="IPR011990">
    <property type="entry name" value="TPR-like_helical_dom_sf"/>
</dbReference>
<dbReference type="InterPro" id="IPR050168">
    <property type="entry name" value="AAA_ATPase_domain"/>
</dbReference>
<comment type="similarity">
    <text evidence="4">Belongs to the AAA ATPase family.</text>
</comment>
<protein>
    <submittedName>
        <fullName evidence="8">Cell division protein</fullName>
    </submittedName>
</protein>
<keyword evidence="3 5" id="KW-0175">Coiled coil</keyword>
<evidence type="ECO:0000313" key="9">
    <source>
        <dbReference type="Proteomes" id="UP000029736"/>
    </source>
</evidence>
<dbReference type="InterPro" id="IPR003960">
    <property type="entry name" value="ATPase_AAA_CS"/>
</dbReference>
<keyword evidence="1 4" id="KW-0547">Nucleotide-binding</keyword>
<proteinExistence type="inferred from homology"/>
<dbReference type="AlphaFoldDB" id="A0A098S078"/>
<dbReference type="OrthoDB" id="7438987at2"/>
<comment type="caution">
    <text evidence="8">The sequence shown here is derived from an EMBL/GenBank/DDBJ whole genome shotgun (WGS) entry which is preliminary data.</text>
</comment>
<dbReference type="Pfam" id="PF14559">
    <property type="entry name" value="TPR_19"/>
    <property type="match status" value="1"/>
</dbReference>
<feature type="region of interest" description="Disordered" evidence="6">
    <location>
        <begin position="136"/>
        <end position="155"/>
    </location>
</feature>
<accession>A0A098S078</accession>
<organism evidence="8 9">
    <name type="scientific">Phaeodactylibacter xiamenensis</name>
    <dbReference type="NCBI Taxonomy" id="1524460"/>
    <lineage>
        <taxon>Bacteria</taxon>
        <taxon>Pseudomonadati</taxon>
        <taxon>Bacteroidota</taxon>
        <taxon>Saprospiria</taxon>
        <taxon>Saprospirales</taxon>
        <taxon>Haliscomenobacteraceae</taxon>
        <taxon>Phaeodactylibacter</taxon>
    </lineage>
</organism>
<dbReference type="Gene3D" id="3.40.50.300">
    <property type="entry name" value="P-loop containing nucleotide triphosphate hydrolases"/>
    <property type="match status" value="1"/>
</dbReference>
<dbReference type="Proteomes" id="UP000029736">
    <property type="component" value="Unassembled WGS sequence"/>
</dbReference>
<evidence type="ECO:0000313" key="8">
    <source>
        <dbReference type="EMBL" id="KGE85218.1"/>
    </source>
</evidence>
<feature type="coiled-coil region" evidence="5">
    <location>
        <begin position="92"/>
        <end position="122"/>
    </location>
</feature>
<dbReference type="Pfam" id="PF00004">
    <property type="entry name" value="AAA"/>
    <property type="match status" value="1"/>
</dbReference>
<dbReference type="PANTHER" id="PTHR23077">
    <property type="entry name" value="AAA-FAMILY ATPASE"/>
    <property type="match status" value="1"/>
</dbReference>
<dbReference type="SUPFAM" id="SSF52540">
    <property type="entry name" value="P-loop containing nucleoside triphosphate hydrolases"/>
    <property type="match status" value="1"/>
</dbReference>
<feature type="domain" description="AAA+ ATPase" evidence="7">
    <location>
        <begin position="200"/>
        <end position="337"/>
    </location>
</feature>
<dbReference type="InterPro" id="IPR019734">
    <property type="entry name" value="TPR_rpt"/>
</dbReference>
<dbReference type="FunFam" id="3.40.50.300:FF:001025">
    <property type="entry name" value="ATPase family, AAA domain-containing 2B"/>
    <property type="match status" value="1"/>
</dbReference>
<dbReference type="InterPro" id="IPR027417">
    <property type="entry name" value="P-loop_NTPase"/>
</dbReference>
<evidence type="ECO:0000256" key="2">
    <source>
        <dbReference type="ARBA" id="ARBA00022840"/>
    </source>
</evidence>
<dbReference type="SMART" id="SM00382">
    <property type="entry name" value="AAA"/>
    <property type="match status" value="1"/>
</dbReference>